<protein>
    <recommendedName>
        <fullName evidence="4">Esterase</fullName>
    </recommendedName>
</protein>
<feature type="signal peptide" evidence="1">
    <location>
        <begin position="1"/>
        <end position="21"/>
    </location>
</feature>
<evidence type="ECO:0000256" key="1">
    <source>
        <dbReference type="SAM" id="SignalP"/>
    </source>
</evidence>
<keyword evidence="3" id="KW-1185">Reference proteome</keyword>
<dbReference type="PANTHER" id="PTHR48098">
    <property type="entry name" value="ENTEROCHELIN ESTERASE-RELATED"/>
    <property type="match status" value="1"/>
</dbReference>
<dbReference type="SUPFAM" id="SSF53474">
    <property type="entry name" value="alpha/beta-Hydrolases"/>
    <property type="match status" value="1"/>
</dbReference>
<sequence length="347" mass="39540">MNTATIFFCLLLLTIGMDAEATDSQITDFTIKSTALDGNLIGIKRERNIKVYLPASYQQGKHRYPVIYYFHSLGWSNTKFFEDGKVQRTLDEAIRTGRLKDCILVAGDFTGPGLGSFYSNAPSSGRWMDHIIQELIPAIDQRFRTNPSSAARAAVGDMIGGYAAIKLAMDYPGLFGSVYAMHPFGTATGETLMQSKPDWRQMNQAKNWKDLESNIYSRVFMLMAQAYLPNPDKPPFYADLMVELKGDQLITNTTHVAMLRDNFLLDSRLPTRAENLLQLHGFKMDWGRYDDNPDHVYANQKFTRILDDFGVQHQAEEYSGNAWNQYWEGEERFINDVIPFLNRHLAP</sequence>
<evidence type="ECO:0008006" key="4">
    <source>
        <dbReference type="Google" id="ProtNLM"/>
    </source>
</evidence>
<feature type="chain" id="PRO_5045763545" description="Esterase" evidence="1">
    <location>
        <begin position="22"/>
        <end position="347"/>
    </location>
</feature>
<dbReference type="Gene3D" id="3.40.50.1820">
    <property type="entry name" value="alpha/beta hydrolase"/>
    <property type="match status" value="1"/>
</dbReference>
<dbReference type="InterPro" id="IPR029058">
    <property type="entry name" value="AB_hydrolase_fold"/>
</dbReference>
<organism evidence="2 3">
    <name type="scientific">Cellvibrio fibrivorans</name>
    <dbReference type="NCBI Taxonomy" id="126350"/>
    <lineage>
        <taxon>Bacteria</taxon>
        <taxon>Pseudomonadati</taxon>
        <taxon>Pseudomonadota</taxon>
        <taxon>Gammaproteobacteria</taxon>
        <taxon>Cellvibrionales</taxon>
        <taxon>Cellvibrionaceae</taxon>
        <taxon>Cellvibrio</taxon>
    </lineage>
</organism>
<name>A0ABU1UY85_9GAMM</name>
<dbReference type="RefSeq" id="WP_310072182.1">
    <property type="nucleotide sequence ID" value="NZ_JAVDVX010000003.1"/>
</dbReference>
<gene>
    <name evidence="2" type="ORF">J2X05_002135</name>
</gene>
<dbReference type="EMBL" id="JAVDVX010000003">
    <property type="protein sequence ID" value="MDR7090113.1"/>
    <property type="molecule type" value="Genomic_DNA"/>
</dbReference>
<accession>A0ABU1UY85</accession>
<reference evidence="2 3" key="1">
    <citation type="submission" date="2023-07" db="EMBL/GenBank/DDBJ databases">
        <title>Sorghum-associated microbial communities from plants grown in Nebraska, USA.</title>
        <authorList>
            <person name="Schachtman D."/>
        </authorList>
    </citation>
    <scope>NUCLEOTIDE SEQUENCE [LARGE SCALE GENOMIC DNA]</scope>
    <source>
        <strain evidence="2 3">BE190</strain>
    </source>
</reference>
<evidence type="ECO:0000313" key="3">
    <source>
        <dbReference type="Proteomes" id="UP001253595"/>
    </source>
</evidence>
<comment type="caution">
    <text evidence="2">The sequence shown here is derived from an EMBL/GenBank/DDBJ whole genome shotgun (WGS) entry which is preliminary data.</text>
</comment>
<dbReference type="InterPro" id="IPR050583">
    <property type="entry name" value="Mycobacterial_A85_antigen"/>
</dbReference>
<keyword evidence="1" id="KW-0732">Signal</keyword>
<dbReference type="Proteomes" id="UP001253595">
    <property type="component" value="Unassembled WGS sequence"/>
</dbReference>
<dbReference type="Pfam" id="PF00756">
    <property type="entry name" value="Esterase"/>
    <property type="match status" value="1"/>
</dbReference>
<evidence type="ECO:0000313" key="2">
    <source>
        <dbReference type="EMBL" id="MDR7090113.1"/>
    </source>
</evidence>
<proteinExistence type="predicted"/>
<dbReference type="InterPro" id="IPR000801">
    <property type="entry name" value="Esterase-like"/>
</dbReference>